<feature type="compositionally biased region" description="Low complexity" evidence="1">
    <location>
        <begin position="54"/>
        <end position="63"/>
    </location>
</feature>
<feature type="compositionally biased region" description="Basic and acidic residues" evidence="1">
    <location>
        <begin position="81"/>
        <end position="100"/>
    </location>
</feature>
<accession>C0P2Q4</accession>
<evidence type="ECO:0000256" key="1">
    <source>
        <dbReference type="SAM" id="MobiDB-lite"/>
    </source>
</evidence>
<name>C0P2Q4_MAIZE</name>
<dbReference type="KEGG" id="zma:100381911"/>
<feature type="region of interest" description="Disordered" evidence="1">
    <location>
        <begin position="1"/>
        <end position="63"/>
    </location>
</feature>
<dbReference type="HOGENOM" id="CLU_2310158_0_0_1"/>
<dbReference type="RefSeq" id="NP_001168159.1">
    <property type="nucleotide sequence ID" value="NM_001174688.1"/>
</dbReference>
<dbReference type="EMBL" id="BT062573">
    <property type="protein sequence ID" value="ACN27270.1"/>
    <property type="molecule type" value="mRNA"/>
</dbReference>
<sequence>MAQTARWWSSAAMDSTSASDSHRCSGISLLPSTPPACSRTGTRNEQFTGDGLSTTQRRGGRQRTTPIAAAHDFVVSLVTRSSHDDGRVDSREARPVVEDA</sequence>
<feature type="compositionally biased region" description="Low complexity" evidence="1">
    <location>
        <begin position="9"/>
        <end position="19"/>
    </location>
</feature>
<protein>
    <submittedName>
        <fullName evidence="2">Uncharacterized protein</fullName>
    </submittedName>
</protein>
<evidence type="ECO:0000313" key="2">
    <source>
        <dbReference type="EMBL" id="ACN27270.1"/>
    </source>
</evidence>
<feature type="compositionally biased region" description="Polar residues" evidence="1">
    <location>
        <begin position="39"/>
        <end position="53"/>
    </location>
</feature>
<proteinExistence type="evidence at transcript level"/>
<reference evidence="2" key="1">
    <citation type="journal article" date="2009" name="PLoS Genet.">
        <title>Sequencing, mapping, and analysis of 27,455 maize full-length cDNAs.</title>
        <authorList>
            <person name="Soderlund C."/>
            <person name="Descour A."/>
            <person name="Kudrna D."/>
            <person name="Bomhoff M."/>
            <person name="Boyd L."/>
            <person name="Currie J."/>
            <person name="Angelova A."/>
            <person name="Collura K."/>
            <person name="Wissotski M."/>
            <person name="Ashley E."/>
            <person name="Morrow D."/>
            <person name="Fernandes J."/>
            <person name="Walbot V."/>
            <person name="Yu Y."/>
        </authorList>
    </citation>
    <scope>NUCLEOTIDE SEQUENCE</scope>
    <source>
        <strain evidence="2">B73</strain>
    </source>
</reference>
<dbReference type="AlphaFoldDB" id="C0P2Q4"/>
<reference evidence="2" key="2">
    <citation type="submission" date="2012-06" db="EMBL/GenBank/DDBJ databases">
        <authorList>
            <person name="Yu Y."/>
            <person name="Currie J."/>
            <person name="Lomeli R."/>
            <person name="Angelova A."/>
            <person name="Collura K."/>
            <person name="Wissotski M."/>
            <person name="Campos D."/>
            <person name="Kudrna D."/>
            <person name="Golser W."/>
            <person name="Ashely E."/>
            <person name="Descour A."/>
            <person name="Fernandes J."/>
            <person name="Soderlund C."/>
            <person name="Walbot V."/>
        </authorList>
    </citation>
    <scope>NUCLEOTIDE SEQUENCE</scope>
    <source>
        <strain evidence="2">B73</strain>
    </source>
</reference>
<dbReference type="GeneID" id="100381911"/>
<feature type="region of interest" description="Disordered" evidence="1">
    <location>
        <begin position="80"/>
        <end position="100"/>
    </location>
</feature>
<organism evidence="2">
    <name type="scientific">Zea mays</name>
    <name type="common">Maize</name>
    <dbReference type="NCBI Taxonomy" id="4577"/>
    <lineage>
        <taxon>Eukaryota</taxon>
        <taxon>Viridiplantae</taxon>
        <taxon>Streptophyta</taxon>
        <taxon>Embryophyta</taxon>
        <taxon>Tracheophyta</taxon>
        <taxon>Spermatophyta</taxon>
        <taxon>Magnoliopsida</taxon>
        <taxon>Liliopsida</taxon>
        <taxon>Poales</taxon>
        <taxon>Poaceae</taxon>
        <taxon>PACMAD clade</taxon>
        <taxon>Panicoideae</taxon>
        <taxon>Andropogonodae</taxon>
        <taxon>Andropogoneae</taxon>
        <taxon>Tripsacinae</taxon>
        <taxon>Zea</taxon>
    </lineage>
</organism>